<dbReference type="GO" id="GO:0140098">
    <property type="term" value="F:catalytic activity, acting on RNA"/>
    <property type="evidence" value="ECO:0007669"/>
    <property type="project" value="UniProtKB-ARBA"/>
</dbReference>
<dbReference type="OrthoDB" id="9784108at2"/>
<dbReference type="Pfam" id="PF00849">
    <property type="entry name" value="PseudoU_synth_2"/>
    <property type="match status" value="1"/>
</dbReference>
<dbReference type="NCBIfam" id="TIGR00005">
    <property type="entry name" value="rluA_subfam"/>
    <property type="match status" value="1"/>
</dbReference>
<dbReference type="InterPro" id="IPR006145">
    <property type="entry name" value="PsdUridine_synth_RsuA/RluA"/>
</dbReference>
<dbReference type="InterPro" id="IPR006225">
    <property type="entry name" value="PsdUridine_synth_RluC/D"/>
</dbReference>
<dbReference type="EMBL" id="AP019860">
    <property type="protein sequence ID" value="BBM82713.1"/>
    <property type="molecule type" value="Genomic_DNA"/>
</dbReference>
<gene>
    <name evidence="5" type="ORF">UABAM_01056</name>
</gene>
<comment type="similarity">
    <text evidence="1 3">Belongs to the pseudouridine synthase RluA family.</text>
</comment>
<evidence type="ECO:0000256" key="1">
    <source>
        <dbReference type="ARBA" id="ARBA00010876"/>
    </source>
</evidence>
<dbReference type="GO" id="GO:0003723">
    <property type="term" value="F:RNA binding"/>
    <property type="evidence" value="ECO:0007669"/>
    <property type="project" value="InterPro"/>
</dbReference>
<dbReference type="PANTHER" id="PTHR21600:SF87">
    <property type="entry name" value="RNA PSEUDOURIDYLATE SYNTHASE DOMAIN-CONTAINING PROTEIN 1"/>
    <property type="match status" value="1"/>
</dbReference>
<sequence>MKISILYEDENLIAVNKPPGLVCHPVGGYQGDTVISQLSSMYPENIHLLHRLDKNTSGVLLVTRGKRIIGKMYKQFARRIICKTYLAVVHGVVKFQQGIIKLPIARADESSLIKLKMTTQNPSGLIAQTNYKLLETTATHSLLHLQPITGRKHQIRLHLAAIGHPIVGDYLYTHSGVPFLWEYYLQRPSPWHETIAGHALHAHSIEFEHPVLGQQLKMTAPLPRHLHSMMKGF</sequence>
<dbReference type="RefSeq" id="WP_151966949.1">
    <property type="nucleotide sequence ID" value="NZ_AP019860.1"/>
</dbReference>
<evidence type="ECO:0000313" key="5">
    <source>
        <dbReference type="EMBL" id="BBM82713.1"/>
    </source>
</evidence>
<feature type="domain" description="Pseudouridine synthase RsuA/RluA-like" evidence="4">
    <location>
        <begin position="11"/>
        <end position="161"/>
    </location>
</feature>
<reference evidence="5 6" key="1">
    <citation type="submission" date="2019-08" db="EMBL/GenBank/DDBJ databases">
        <title>Complete genome sequence of Candidatus Uab amorphum.</title>
        <authorList>
            <person name="Shiratori T."/>
            <person name="Suzuki S."/>
            <person name="Kakizawa Y."/>
            <person name="Ishida K."/>
        </authorList>
    </citation>
    <scope>NUCLEOTIDE SEQUENCE [LARGE SCALE GENOMIC DNA]</scope>
    <source>
        <strain evidence="5 6">SRT547</strain>
    </source>
</reference>
<dbReference type="EC" id="5.4.99.-" evidence="3"/>
<name>A0A5S9F238_UABAM</name>
<dbReference type="Proteomes" id="UP000326354">
    <property type="component" value="Chromosome"/>
</dbReference>
<dbReference type="InterPro" id="IPR020103">
    <property type="entry name" value="PsdUridine_synth_cat_dom_sf"/>
</dbReference>
<evidence type="ECO:0000256" key="2">
    <source>
        <dbReference type="PIRSR" id="PIRSR606225-1"/>
    </source>
</evidence>
<comment type="catalytic activity">
    <reaction evidence="3">
        <text>a uridine in RNA = a pseudouridine in RNA</text>
        <dbReference type="Rhea" id="RHEA:48348"/>
        <dbReference type="Rhea" id="RHEA-COMP:12068"/>
        <dbReference type="Rhea" id="RHEA-COMP:12069"/>
        <dbReference type="ChEBI" id="CHEBI:65314"/>
        <dbReference type="ChEBI" id="CHEBI:65315"/>
    </reaction>
</comment>
<dbReference type="CDD" id="cd02869">
    <property type="entry name" value="PseudoU_synth_RluA_like"/>
    <property type="match status" value="1"/>
</dbReference>
<dbReference type="KEGG" id="uam:UABAM_01056"/>
<evidence type="ECO:0000256" key="3">
    <source>
        <dbReference type="RuleBase" id="RU362028"/>
    </source>
</evidence>
<proteinExistence type="inferred from homology"/>
<feature type="active site" evidence="2">
    <location>
        <position position="53"/>
    </location>
</feature>
<dbReference type="AlphaFoldDB" id="A0A5S9F238"/>
<dbReference type="PANTHER" id="PTHR21600">
    <property type="entry name" value="MITOCHONDRIAL RNA PSEUDOURIDINE SYNTHASE"/>
    <property type="match status" value="1"/>
</dbReference>
<keyword evidence="6" id="KW-1185">Reference proteome</keyword>
<protein>
    <recommendedName>
        <fullName evidence="3">Pseudouridine synthase</fullName>
        <ecNumber evidence="3">5.4.99.-</ecNumber>
    </recommendedName>
</protein>
<evidence type="ECO:0000313" key="6">
    <source>
        <dbReference type="Proteomes" id="UP000326354"/>
    </source>
</evidence>
<dbReference type="GO" id="GO:0000455">
    <property type="term" value="P:enzyme-directed rRNA pseudouridine synthesis"/>
    <property type="evidence" value="ECO:0007669"/>
    <property type="project" value="TreeGrafter"/>
</dbReference>
<dbReference type="PROSITE" id="PS01129">
    <property type="entry name" value="PSI_RLU"/>
    <property type="match status" value="1"/>
</dbReference>
<dbReference type="Gene3D" id="3.30.2350.10">
    <property type="entry name" value="Pseudouridine synthase"/>
    <property type="match status" value="1"/>
</dbReference>
<accession>A0A5S9F238</accession>
<dbReference type="InterPro" id="IPR050188">
    <property type="entry name" value="RluA_PseudoU_synthase"/>
</dbReference>
<evidence type="ECO:0000259" key="4">
    <source>
        <dbReference type="Pfam" id="PF00849"/>
    </source>
</evidence>
<organism evidence="5 6">
    <name type="scientific">Uabimicrobium amorphum</name>
    <dbReference type="NCBI Taxonomy" id="2596890"/>
    <lineage>
        <taxon>Bacteria</taxon>
        <taxon>Pseudomonadati</taxon>
        <taxon>Planctomycetota</taxon>
        <taxon>Candidatus Uabimicrobiia</taxon>
        <taxon>Candidatus Uabimicrobiales</taxon>
        <taxon>Candidatus Uabimicrobiaceae</taxon>
        <taxon>Candidatus Uabimicrobium</taxon>
    </lineage>
</organism>
<dbReference type="SUPFAM" id="SSF55120">
    <property type="entry name" value="Pseudouridine synthase"/>
    <property type="match status" value="1"/>
</dbReference>
<comment type="function">
    <text evidence="3">Responsible for synthesis of pseudouridine from uracil.</text>
</comment>
<dbReference type="InterPro" id="IPR006224">
    <property type="entry name" value="PsdUridine_synth_RluA-like_CS"/>
</dbReference>
<dbReference type="GO" id="GO:0009982">
    <property type="term" value="F:pseudouridine synthase activity"/>
    <property type="evidence" value="ECO:0007669"/>
    <property type="project" value="InterPro"/>
</dbReference>
<keyword evidence="3" id="KW-0413">Isomerase</keyword>